<keyword evidence="1" id="KW-0812">Transmembrane</keyword>
<protein>
    <submittedName>
        <fullName evidence="2">Uncharacterized protein</fullName>
    </submittedName>
</protein>
<dbReference type="Proteomes" id="UP000192722">
    <property type="component" value="Unassembled WGS sequence"/>
</dbReference>
<comment type="caution">
    <text evidence="2">The sequence shown here is derived from an EMBL/GenBank/DDBJ whole genome shotgun (WGS) entry which is preliminary data.</text>
</comment>
<name>A0ABX3TTZ4_9GAMM</name>
<dbReference type="EMBL" id="MRWD01000098">
    <property type="protein sequence ID" value="ORJ18692.1"/>
    <property type="molecule type" value="Genomic_DNA"/>
</dbReference>
<accession>A0ABX3TTZ4</accession>
<sequence length="144" mass="15992">MTTLVRWKTLLIRTAISLCIVGFFWLKKDAIKLDALLNASSVIVGLAGTLLGFLITSISLITALMDRRLVANMIKTGHYQRLVSDTILTCAFLLIVIVSCLITLLAQGHIVLCIFSFTLLFTSLSIFYLIEAGRRFSVIVLNLR</sequence>
<keyword evidence="1" id="KW-1133">Transmembrane helix</keyword>
<keyword evidence="3" id="KW-1185">Reference proteome</keyword>
<feature type="transmembrane region" description="Helical" evidence="1">
    <location>
        <begin position="82"/>
        <end position="104"/>
    </location>
</feature>
<feature type="transmembrane region" description="Helical" evidence="1">
    <location>
        <begin position="7"/>
        <end position="26"/>
    </location>
</feature>
<evidence type="ECO:0000313" key="2">
    <source>
        <dbReference type="EMBL" id="ORJ18692.1"/>
    </source>
</evidence>
<proteinExistence type="predicted"/>
<reference evidence="2 3" key="1">
    <citation type="journal article" date="2017" name="Int. J. Syst. Evol. Microbiol.">
        <title>Rouxiella badensis sp. nov. and Rouxiella silvae sp. nov. isolated from peat bog soil in Germany and emendation of the genus description.</title>
        <authorList>
            <person name="Le Fleche-Mateos A."/>
            <person name="Kugler J.H."/>
            <person name="Hansen S.H."/>
            <person name="Syldatk C."/>
            <person name="Hausmann R."/>
            <person name="Lomprez F."/>
            <person name="Vandenbogaert M."/>
            <person name="Manuguerra J.C."/>
            <person name="Grimont P.A."/>
        </authorList>
    </citation>
    <scope>NUCLEOTIDE SEQUENCE [LARGE SCALE GENOMIC DNA]</scope>
    <source>
        <strain evidence="2 3">213</strain>
    </source>
</reference>
<feature type="transmembrane region" description="Helical" evidence="1">
    <location>
        <begin position="38"/>
        <end position="61"/>
    </location>
</feature>
<evidence type="ECO:0000313" key="3">
    <source>
        <dbReference type="Proteomes" id="UP000192722"/>
    </source>
</evidence>
<evidence type="ECO:0000256" key="1">
    <source>
        <dbReference type="SAM" id="Phobius"/>
    </source>
</evidence>
<gene>
    <name evidence="2" type="ORF">BS639_23990</name>
</gene>
<feature type="transmembrane region" description="Helical" evidence="1">
    <location>
        <begin position="110"/>
        <end position="130"/>
    </location>
</feature>
<keyword evidence="1" id="KW-0472">Membrane</keyword>
<organism evidence="2 3">
    <name type="scientific">Rouxiella silvae</name>
    <dbReference type="NCBI Taxonomy" id="1646373"/>
    <lineage>
        <taxon>Bacteria</taxon>
        <taxon>Pseudomonadati</taxon>
        <taxon>Pseudomonadota</taxon>
        <taxon>Gammaproteobacteria</taxon>
        <taxon>Enterobacterales</taxon>
        <taxon>Yersiniaceae</taxon>
        <taxon>Rouxiella</taxon>
    </lineage>
</organism>